<comment type="caution">
    <text evidence="2">The sequence shown here is derived from an EMBL/GenBank/DDBJ whole genome shotgun (WGS) entry which is preliminary data.</text>
</comment>
<dbReference type="EMBL" id="RZHG01000026">
    <property type="protein sequence ID" value="RUR28291.1"/>
    <property type="molecule type" value="Genomic_DNA"/>
</dbReference>
<organism evidence="2 3">
    <name type="scientific">Vreelandella andesensis</name>
    <dbReference type="NCBI Taxonomy" id="447567"/>
    <lineage>
        <taxon>Bacteria</taxon>
        <taxon>Pseudomonadati</taxon>
        <taxon>Pseudomonadota</taxon>
        <taxon>Gammaproteobacteria</taxon>
        <taxon>Oceanospirillales</taxon>
        <taxon>Halomonadaceae</taxon>
        <taxon>Vreelandella</taxon>
    </lineage>
</organism>
<evidence type="ECO:0000256" key="1">
    <source>
        <dbReference type="SAM" id="Phobius"/>
    </source>
</evidence>
<proteinExistence type="predicted"/>
<gene>
    <name evidence="2" type="ORF">ELY33_13915</name>
</gene>
<sequence length="75" mass="8108">MPDSSKQPSSHKGIGALMWIAFGLFVVFFLNVLLQRFSPGTLDLTPAQEALFLLVATGVFISACLKLESRNSHAA</sequence>
<dbReference type="Proteomes" id="UP000287336">
    <property type="component" value="Unassembled WGS sequence"/>
</dbReference>
<keyword evidence="1" id="KW-0472">Membrane</keyword>
<dbReference type="OrthoDB" id="6168640at2"/>
<reference evidence="2 3" key="1">
    <citation type="submission" date="2018-12" db="EMBL/GenBank/DDBJ databases">
        <title>three novel Halomonas strain isolated from plants.</title>
        <authorList>
            <person name="Sun C."/>
        </authorList>
    </citation>
    <scope>NUCLEOTIDE SEQUENCE [LARGE SCALE GENOMIC DNA]</scope>
    <source>
        <strain evidence="2 3">DSM 19434</strain>
    </source>
</reference>
<evidence type="ECO:0000313" key="3">
    <source>
        <dbReference type="Proteomes" id="UP000287336"/>
    </source>
</evidence>
<name>A0A433KHB3_9GAMM</name>
<keyword evidence="1" id="KW-0812">Transmembrane</keyword>
<keyword evidence="1" id="KW-1133">Transmembrane helix</keyword>
<feature type="transmembrane region" description="Helical" evidence="1">
    <location>
        <begin position="50"/>
        <end position="67"/>
    </location>
</feature>
<evidence type="ECO:0000313" key="2">
    <source>
        <dbReference type="EMBL" id="RUR28291.1"/>
    </source>
</evidence>
<dbReference type="RefSeq" id="WP_126948512.1">
    <property type="nucleotide sequence ID" value="NZ_RZHG01000026.1"/>
</dbReference>
<dbReference type="AlphaFoldDB" id="A0A433KHB3"/>
<accession>A0A433KHB3</accession>
<protein>
    <submittedName>
        <fullName evidence="2">Uncharacterized protein</fullName>
    </submittedName>
</protein>
<feature type="transmembrane region" description="Helical" evidence="1">
    <location>
        <begin position="12"/>
        <end position="30"/>
    </location>
</feature>
<keyword evidence="3" id="KW-1185">Reference proteome</keyword>